<dbReference type="Proteomes" id="UP000053105">
    <property type="component" value="Unassembled WGS sequence"/>
</dbReference>
<feature type="compositionally biased region" description="Pro residues" evidence="1">
    <location>
        <begin position="1078"/>
        <end position="1100"/>
    </location>
</feature>
<dbReference type="STRING" id="166423.A0A0M8ZTJ2"/>
<evidence type="ECO:0000313" key="3">
    <source>
        <dbReference type="Proteomes" id="UP000053105"/>
    </source>
</evidence>
<accession>A0A0M8ZTJ2</accession>
<proteinExistence type="predicted"/>
<evidence type="ECO:0000313" key="2">
    <source>
        <dbReference type="EMBL" id="KOX70657.1"/>
    </source>
</evidence>
<feature type="region of interest" description="Disordered" evidence="1">
    <location>
        <begin position="1029"/>
        <end position="1100"/>
    </location>
</feature>
<protein>
    <submittedName>
        <fullName evidence="2">Uncharacterized protein</fullName>
    </submittedName>
</protein>
<reference evidence="2 3" key="1">
    <citation type="submission" date="2015-07" db="EMBL/GenBank/DDBJ databases">
        <title>The genome of Melipona quadrifasciata.</title>
        <authorList>
            <person name="Pan H."/>
            <person name="Kapheim K."/>
        </authorList>
    </citation>
    <scope>NUCLEOTIDE SEQUENCE [LARGE SCALE GENOMIC DNA]</scope>
    <source>
        <strain evidence="2">0111107301</strain>
        <tissue evidence="2">Whole body</tissue>
    </source>
</reference>
<organism evidence="2 3">
    <name type="scientific">Melipona quadrifasciata</name>
    <dbReference type="NCBI Taxonomy" id="166423"/>
    <lineage>
        <taxon>Eukaryota</taxon>
        <taxon>Metazoa</taxon>
        <taxon>Ecdysozoa</taxon>
        <taxon>Arthropoda</taxon>
        <taxon>Hexapoda</taxon>
        <taxon>Insecta</taxon>
        <taxon>Pterygota</taxon>
        <taxon>Neoptera</taxon>
        <taxon>Endopterygota</taxon>
        <taxon>Hymenoptera</taxon>
        <taxon>Apocrita</taxon>
        <taxon>Aculeata</taxon>
        <taxon>Apoidea</taxon>
        <taxon>Anthophila</taxon>
        <taxon>Apidae</taxon>
        <taxon>Melipona</taxon>
    </lineage>
</organism>
<sequence>MYKKEFGWRRSQDLEDSYDIAVPRCRLNYRTELEISDSAFAAIPKYAPYVTKTHSGVVPMRVVLRRRREKRLLGRLSRLDRLRSLCLSGLSGLKQLLRLHRAQKLLAGRAVAEKSLPSARQASLGPLTMVDVEGVKTTIIVGDAKRISLNVSEMTEDIIFLGGEIQMRWWQAGTSQPGLPTQQWENTIATEQSPCTSRAIYRQSEIELKEKKEKEIYVCKTETSDSKEEKNWNVQKNAKVRSEGAKDPNLASESPAVVETDSTNPYTNLLISILVLHYFHEKSFTSISWKISLACVALRIINNRHRQRRIGTLEILVNVKKSGNLPLGVLRFLQNRCDFSLKYEQNYDNSKTTIPRVTVSSLAAKADFRDKSSGATYPPVAARQQKTPLESTLHYLEIAFKSELSSKEKSSESRASRAGAIEITWNESLNINEQSLATCRRTERSGEVSFGKPTLMGIPVVDNELSAVTTGLLVATDRKTIGLLLPHRPFVAAQWLYSLYVQFVQTLHDLYPTGHDVAMLRRYYRRIYLATGQDIPAGEYVTFMLGEFHETLPTSKGTKLDDRVKFQREQLLFFQLSIASSALDYIPNISLGQLEFCRKFLKYSSNLIKKLVISIVGSSTVKLIPINFRERNFHLFQERSEFLTPITTVLVIIFSEQNHQRIHGDLPRSSDSMARRRARPTRLPFSPDETAYCGCAWAARRSPTCWDAADAEDEVGDGTGDDKAATIGCSECEDQLAGKRAQRPPTFTAFYRDKGSRNQSTGLMATHNRGFVAPDRAHNAKEAGQKRKKRLDFTDRLLYARRRFSSFVQVSRSVGNARRLITNNYDPTGDLSSNQLQPLWFPFGERRKRLAIPAVASTIDHSCRVGLDHRLVQVSETIVRRETRFQGSSTCQLVQRFLGYTFNCVEELKSWALWKRSLYYACALGLVDCASFIAQISHANRDSLEQSLNYRSYTDVTDDAQVALAENFRTSSESELLFPKFPTNPADNLAAQYATRPDDYPLESSKRWICHLERFYDFPQTFAARSDLAHPEQHCGGKKKKENEKEETDGAACNSRSGSERPPLPFPPASRSHNHRQLPPPPPSPPPPPPSPSPPLPPPPPPAAVMPEYLATLFWFCSWPDRHPSSYTVFELNSTTGPPLQGLKRPQSGVTANQAIKLDFYPNRGGQKMPQLRRVEQSAIGRESKRIIKALEIITRHWKYRECPDTPEKPGWSEFNDSDGWTTEDRSPTEGAALLSSFSENPKELVEIFGNRIFGEYYSQQREAASTLKIAKNCRKELLKPTLYTEDSRWGIDEDCAFSTGLCLFEREKERYFMPIRQSLEKEIELISPLVGKKVERQEESTKARICMLHFSERNTLPPTTPKRNLLLPFGFLACTVISVLLKKVLAHPLNIVLDETSEKNNESKSPVLTTVPREILPREILSRDQISDEITVKRAGPCDGAIQDELSRGRNASIRTARQGNIEAGYVVAFVAEYYRGAISTEAGELLAIGIFDFKKRLKQKKRSKKQFSNISNHQGLHMSPLAPEVPATAAAILIELGLALFLLAELVALSGRSSMTIHRSMTLKDEGNQGLLSFSDNDLGMKTSPGCYGYSNSIFSTHPAVTRSIGFKQTRNDSPARVKSSSLPGDLSRKWSKLCFCYSRLEHDFGVLQTLLLRQDFVSLVLLNFEAQRERPEQQLKRMMSCDEWLFVQASAVHDDVTRRSNNGSFVGTVIDTARSSKSSSMQIFLGVPSGDRAPSVKFVTLDELVHKEKQAEPFYWLGLGLGSFVYFGATVFDVAELSLEHEGIIGKIRNRNSRNVSISLLKFKKLHNLYSSTIRLTERPKNEEVDEFTCTIGICELMVEILQKKNLQK</sequence>
<feature type="region of interest" description="Disordered" evidence="1">
    <location>
        <begin position="238"/>
        <end position="257"/>
    </location>
</feature>
<evidence type="ECO:0000256" key="1">
    <source>
        <dbReference type="SAM" id="MobiDB-lite"/>
    </source>
</evidence>
<dbReference type="EMBL" id="KQ435855">
    <property type="protein sequence ID" value="KOX70657.1"/>
    <property type="molecule type" value="Genomic_DNA"/>
</dbReference>
<name>A0A0M8ZTJ2_9HYME</name>
<feature type="region of interest" description="Disordered" evidence="1">
    <location>
        <begin position="1209"/>
        <end position="1228"/>
    </location>
</feature>
<gene>
    <name evidence="2" type="ORF">WN51_03715</name>
</gene>
<keyword evidence="3" id="KW-1185">Reference proteome</keyword>